<sequence>MIRIDGVTADPAGLREVFGCFPSGVTAVCALVDGVPVGMAASSFTSVSVDPPLVSVCVQDSSTTWPKLRGRRRLGVSVLAEGHDAACRALSMKHGDRLADVDWEVGEDGGVYVHGSSAWLDCSLHAELPAGDHSIALLRIHGARADADRPPLVFHGSRFRRLAAL</sequence>
<dbReference type="GO" id="GO:0042602">
    <property type="term" value="F:riboflavin reductase (NADPH) activity"/>
    <property type="evidence" value="ECO:0007669"/>
    <property type="project" value="TreeGrafter"/>
</dbReference>
<evidence type="ECO:0000313" key="5">
    <source>
        <dbReference type="Proteomes" id="UP000515728"/>
    </source>
</evidence>
<dbReference type="Pfam" id="PF01613">
    <property type="entry name" value="Flavin_Reduct"/>
    <property type="match status" value="1"/>
</dbReference>
<dbReference type="PANTHER" id="PTHR30466">
    <property type="entry name" value="FLAVIN REDUCTASE"/>
    <property type="match status" value="1"/>
</dbReference>
<keyword evidence="5" id="KW-1185">Reference proteome</keyword>
<dbReference type="EMBL" id="CP060131">
    <property type="protein sequence ID" value="QNG50445.1"/>
    <property type="molecule type" value="Genomic_DNA"/>
</dbReference>
<keyword evidence="2" id="KW-0560">Oxidoreductase</keyword>
<gene>
    <name evidence="4" type="ORF">H6H00_19665</name>
</gene>
<dbReference type="KEGG" id="ppel:H6H00_19665"/>
<reference evidence="4 5" key="1">
    <citation type="submission" date="2020-08" db="EMBL/GenBank/DDBJ databases">
        <authorList>
            <person name="Mo P."/>
        </authorList>
    </citation>
    <scope>NUCLEOTIDE SEQUENCE [LARGE SCALE GENOMIC DNA]</scope>
    <source>
        <strain evidence="4 5">CGMCC 4.1532</strain>
    </source>
</reference>
<dbReference type="InterPro" id="IPR050268">
    <property type="entry name" value="NADH-dep_flavin_reductase"/>
</dbReference>
<proteinExistence type="inferred from homology"/>
<feature type="domain" description="Flavin reductase like" evidence="3">
    <location>
        <begin position="18"/>
        <end position="161"/>
    </location>
</feature>
<dbReference type="AlphaFoldDB" id="A0A7G7MCD4"/>
<dbReference type="Proteomes" id="UP000515728">
    <property type="component" value="Chromosome"/>
</dbReference>
<evidence type="ECO:0000256" key="2">
    <source>
        <dbReference type="ARBA" id="ARBA00023002"/>
    </source>
</evidence>
<dbReference type="InterPro" id="IPR002563">
    <property type="entry name" value="Flavin_Rdtase-like_dom"/>
</dbReference>
<name>A0A7G7MCD4_9PSEU</name>
<accession>A0A7G7MCD4</accession>
<dbReference type="GO" id="GO:0010181">
    <property type="term" value="F:FMN binding"/>
    <property type="evidence" value="ECO:0007669"/>
    <property type="project" value="InterPro"/>
</dbReference>
<evidence type="ECO:0000256" key="1">
    <source>
        <dbReference type="ARBA" id="ARBA00008898"/>
    </source>
</evidence>
<organism evidence="4 5">
    <name type="scientific">Pseudonocardia petroleophila</name>
    <dbReference type="NCBI Taxonomy" id="37331"/>
    <lineage>
        <taxon>Bacteria</taxon>
        <taxon>Bacillati</taxon>
        <taxon>Actinomycetota</taxon>
        <taxon>Actinomycetes</taxon>
        <taxon>Pseudonocardiales</taxon>
        <taxon>Pseudonocardiaceae</taxon>
        <taxon>Pseudonocardia</taxon>
    </lineage>
</organism>
<dbReference type="InterPro" id="IPR012349">
    <property type="entry name" value="Split_barrel_FMN-bd"/>
</dbReference>
<protein>
    <submittedName>
        <fullName evidence="4">Flavin reductase family protein</fullName>
    </submittedName>
</protein>
<evidence type="ECO:0000313" key="4">
    <source>
        <dbReference type="EMBL" id="QNG50445.1"/>
    </source>
</evidence>
<dbReference type="SMART" id="SM00903">
    <property type="entry name" value="Flavin_Reduct"/>
    <property type="match status" value="1"/>
</dbReference>
<dbReference type="SUPFAM" id="SSF50475">
    <property type="entry name" value="FMN-binding split barrel"/>
    <property type="match status" value="1"/>
</dbReference>
<comment type="similarity">
    <text evidence="1">Belongs to the non-flavoprotein flavin reductase family.</text>
</comment>
<evidence type="ECO:0000259" key="3">
    <source>
        <dbReference type="SMART" id="SM00903"/>
    </source>
</evidence>
<dbReference type="RefSeq" id="WP_185717207.1">
    <property type="nucleotide sequence ID" value="NZ_BAAAWI010000001.1"/>
</dbReference>
<dbReference type="PANTHER" id="PTHR30466:SF11">
    <property type="entry name" value="FLAVIN-DEPENDENT MONOOXYGENASE, REDUCTASE SUBUNIT HSAB"/>
    <property type="match status" value="1"/>
</dbReference>
<dbReference type="Gene3D" id="2.30.110.10">
    <property type="entry name" value="Electron Transport, Fmn-binding Protein, Chain A"/>
    <property type="match status" value="1"/>
</dbReference>